<dbReference type="EMBL" id="JACHBG010000002">
    <property type="protein sequence ID" value="MBB6483851.1"/>
    <property type="molecule type" value="Genomic_DNA"/>
</dbReference>
<organism evidence="1 2">
    <name type="scientific">Rhizobium lusitanum</name>
    <dbReference type="NCBI Taxonomy" id="293958"/>
    <lineage>
        <taxon>Bacteria</taxon>
        <taxon>Pseudomonadati</taxon>
        <taxon>Pseudomonadota</taxon>
        <taxon>Alphaproteobacteria</taxon>
        <taxon>Hyphomicrobiales</taxon>
        <taxon>Rhizobiaceae</taxon>
        <taxon>Rhizobium/Agrobacterium group</taxon>
        <taxon>Rhizobium</taxon>
    </lineage>
</organism>
<dbReference type="Proteomes" id="UP000565576">
    <property type="component" value="Unassembled WGS sequence"/>
</dbReference>
<name>A0A7X0IMT4_9HYPH</name>
<evidence type="ECO:0000313" key="1">
    <source>
        <dbReference type="EMBL" id="MBB6483851.1"/>
    </source>
</evidence>
<protein>
    <submittedName>
        <fullName evidence="1">Uncharacterized protein</fullName>
    </submittedName>
</protein>
<proteinExistence type="predicted"/>
<gene>
    <name evidence="1" type="ORF">GGD46_001117</name>
</gene>
<evidence type="ECO:0000313" key="2">
    <source>
        <dbReference type="Proteomes" id="UP000565576"/>
    </source>
</evidence>
<dbReference type="AlphaFoldDB" id="A0A7X0IMT4"/>
<sequence>MRFDEPTASAGMSGSRTDILVLGAVGGTTQRGSAALSFLESTAFKAAEKIVLACHPESVRKPRRRLRSLSPRERRAGDWVKRTIELVGTAGKEVRIMPPQFYIDGYAELGVTGCRMHQASVSAGFFGIRYALSTLPACEWEVKLCGFSWEGATRHSWPDERRWVSDKIASGRISMLL</sequence>
<accession>A0A7X0IMT4</accession>
<dbReference type="RefSeq" id="WP_313206286.1">
    <property type="nucleotide sequence ID" value="NZ_JACHBG010000002.1"/>
</dbReference>
<reference evidence="1 2" key="1">
    <citation type="submission" date="2020-08" db="EMBL/GenBank/DDBJ databases">
        <title>Genomic Encyclopedia of Type Strains, Phase IV (KMG-V): Genome sequencing to study the core and pangenomes of soil and plant-associated prokaryotes.</title>
        <authorList>
            <person name="Whitman W."/>
        </authorList>
    </citation>
    <scope>NUCLEOTIDE SEQUENCE [LARGE SCALE GENOMIC DNA]</scope>
    <source>
        <strain evidence="1 2">SEMIA 4060</strain>
    </source>
</reference>
<comment type="caution">
    <text evidence="1">The sequence shown here is derived from an EMBL/GenBank/DDBJ whole genome shotgun (WGS) entry which is preliminary data.</text>
</comment>